<dbReference type="SUPFAM" id="SSF52743">
    <property type="entry name" value="Subtilisin-like"/>
    <property type="match status" value="1"/>
</dbReference>
<dbReference type="EMBL" id="QRGR01000007">
    <property type="protein sequence ID" value="RDV15936.1"/>
    <property type="molecule type" value="Genomic_DNA"/>
</dbReference>
<organism evidence="9 10">
    <name type="scientific">Pontibacter diazotrophicus</name>
    <dbReference type="NCBI Taxonomy" id="1400979"/>
    <lineage>
        <taxon>Bacteria</taxon>
        <taxon>Pseudomonadati</taxon>
        <taxon>Bacteroidota</taxon>
        <taxon>Cytophagia</taxon>
        <taxon>Cytophagales</taxon>
        <taxon>Hymenobacteraceae</taxon>
        <taxon>Pontibacter</taxon>
    </lineage>
</organism>
<feature type="chain" id="PRO_5017771303" evidence="7">
    <location>
        <begin position="21"/>
        <end position="917"/>
    </location>
</feature>
<keyword evidence="3 6" id="KW-0378">Hydrolase</keyword>
<proteinExistence type="inferred from homology"/>
<dbReference type="InterPro" id="IPR000209">
    <property type="entry name" value="Peptidase_S8/S53_dom"/>
</dbReference>
<accession>A0A3D8LF57</accession>
<keyword evidence="7" id="KW-0732">Signal</keyword>
<dbReference type="PANTHER" id="PTHR43806:SF65">
    <property type="entry name" value="SERINE PROTEASE APRX"/>
    <property type="match status" value="1"/>
</dbReference>
<dbReference type="InterPro" id="IPR023828">
    <property type="entry name" value="Peptidase_S8_Ser-AS"/>
</dbReference>
<keyword evidence="2 6" id="KW-0645">Protease</keyword>
<evidence type="ECO:0000256" key="7">
    <source>
        <dbReference type="SAM" id="SignalP"/>
    </source>
</evidence>
<feature type="active site" description="Charge relay system" evidence="5 6">
    <location>
        <position position="145"/>
    </location>
</feature>
<dbReference type="InterPro" id="IPR001119">
    <property type="entry name" value="SLH_dom"/>
</dbReference>
<gene>
    <name evidence="9" type="ORF">DXT99_08080</name>
</gene>
<feature type="signal peptide" evidence="7">
    <location>
        <begin position="1"/>
        <end position="20"/>
    </location>
</feature>
<dbReference type="PROSITE" id="PS51272">
    <property type="entry name" value="SLH"/>
    <property type="match status" value="1"/>
</dbReference>
<evidence type="ECO:0000259" key="8">
    <source>
        <dbReference type="PROSITE" id="PS51272"/>
    </source>
</evidence>
<dbReference type="Pfam" id="PF00082">
    <property type="entry name" value="Peptidase_S8"/>
    <property type="match status" value="1"/>
</dbReference>
<keyword evidence="4 6" id="KW-0720">Serine protease</keyword>
<comment type="similarity">
    <text evidence="1 6">Belongs to the peptidase S8 family.</text>
</comment>
<dbReference type="Proteomes" id="UP000256708">
    <property type="component" value="Unassembled WGS sequence"/>
</dbReference>
<dbReference type="RefSeq" id="WP_115565008.1">
    <property type="nucleotide sequence ID" value="NZ_QRGR01000007.1"/>
</dbReference>
<evidence type="ECO:0000256" key="6">
    <source>
        <dbReference type="PROSITE-ProRule" id="PRU01240"/>
    </source>
</evidence>
<dbReference type="PANTHER" id="PTHR43806">
    <property type="entry name" value="PEPTIDASE S8"/>
    <property type="match status" value="1"/>
</dbReference>
<dbReference type="InterPro" id="IPR026444">
    <property type="entry name" value="Secre_tail"/>
</dbReference>
<dbReference type="InterPro" id="IPR050131">
    <property type="entry name" value="Peptidase_S8_subtilisin-like"/>
</dbReference>
<dbReference type="GO" id="GO:0006508">
    <property type="term" value="P:proteolysis"/>
    <property type="evidence" value="ECO:0007669"/>
    <property type="project" value="UniProtKB-KW"/>
</dbReference>
<dbReference type="GO" id="GO:0004252">
    <property type="term" value="F:serine-type endopeptidase activity"/>
    <property type="evidence" value="ECO:0007669"/>
    <property type="project" value="UniProtKB-UniRule"/>
</dbReference>
<evidence type="ECO:0000256" key="2">
    <source>
        <dbReference type="ARBA" id="ARBA00022670"/>
    </source>
</evidence>
<sequence>MRKILIAVVFCFLTVSQVFAQAYVDLKLKTAITDRITPLQVVVTFKGEGAPTLLDISALTQAGIINGLTLRALPIAGIVATASQVEALAEDPRVLSLYLNESLQYESDGATELTGVDKARDELAFTSQNGGFPVSGQGIGVLVNDSGVDGTHPDLQFGKNLKQNVTAATNLNSVSGILPYTPLENVPNTDATGGHGTHVAGIVGGTGQASSGKYEGVAPGAGLVGYGSGAALLLLDVLSGFDYAIINQATYNIRVITNSFGTTSDTGTDVNPADPITLATKRCVDRNIVVVFSAGNSGPGSGTMTGQYKKAPWVIAVAAGDKSGRLASFSSRGIEGKGGSFTLDGNSYNWEDRPTVTSPGVDIISAKVTEPLTVLSTQQDIDAMDPAHVPYYTHKSGTSMAAPHVAGIVALLLDANPSLTVAQVKEILQQTATNIPDRASWEVGAGYVNAYAAIDRAFRASAPYGSTLNLNRTFNSNVNTNTVSENFTIDYNPATTATNIYAFNVAEGTTGLEAKIKATGVEGETGNPVRLSLISPNGVRTSAGIPVLFALSYDRGVAVASPEAGTWTAEVSGLNGVAFPEQINGVVNMMTAAGTTGLSDITGHPAEASIKMAVSARLADGLSGGGYKPDELLKRIDLADYLMMGEGIRQFLPIDGAFTLTDVKDRNLLAESIVARGGALRDREHKFAGIMLPATAGKFSPNGKVNRAELSYSLVQALGLQDFALERNGKTPTVEVNGTSYDIEDAADIPAGLEGYVSVALELNLINAYYSLTQGPYDLEPMLHASFKPLQDVTRADFAVIITRTHAQWNAGTQPLSASGSSAAVVASGVMPEERVYSYPNPFSGRTTISYMVPQDGPVQVTVYDVLGKKVKTLVAESLKTGNYSVDFEAGNLPGGTYIYRVEAGNKVFTNRMVLTK</sequence>
<evidence type="ECO:0000256" key="5">
    <source>
        <dbReference type="PIRSR" id="PIRSR615500-1"/>
    </source>
</evidence>
<keyword evidence="10" id="KW-1185">Reference proteome</keyword>
<dbReference type="Gene3D" id="2.60.40.4070">
    <property type="match status" value="1"/>
</dbReference>
<dbReference type="PROSITE" id="PS51892">
    <property type="entry name" value="SUBTILASE"/>
    <property type="match status" value="1"/>
</dbReference>
<feature type="domain" description="SLH" evidence="8">
    <location>
        <begin position="740"/>
        <end position="816"/>
    </location>
</feature>
<dbReference type="PROSITE" id="PS00138">
    <property type="entry name" value="SUBTILASE_SER"/>
    <property type="match status" value="1"/>
</dbReference>
<dbReference type="InterPro" id="IPR015500">
    <property type="entry name" value="Peptidase_S8_subtilisin-rel"/>
</dbReference>
<dbReference type="Pfam" id="PF18962">
    <property type="entry name" value="Por_Secre_tail"/>
    <property type="match status" value="1"/>
</dbReference>
<dbReference type="OrthoDB" id="9798386at2"/>
<comment type="caution">
    <text evidence="9">The sequence shown here is derived from an EMBL/GenBank/DDBJ whole genome shotgun (WGS) entry which is preliminary data.</text>
</comment>
<feature type="active site" description="Charge relay system" evidence="5 6">
    <location>
        <position position="399"/>
    </location>
</feature>
<dbReference type="Gene3D" id="3.40.50.200">
    <property type="entry name" value="Peptidase S8/S53 domain"/>
    <property type="match status" value="1"/>
</dbReference>
<dbReference type="NCBIfam" id="TIGR04183">
    <property type="entry name" value="Por_Secre_tail"/>
    <property type="match status" value="1"/>
</dbReference>
<feature type="active site" description="Charge relay system" evidence="5 6">
    <location>
        <position position="195"/>
    </location>
</feature>
<dbReference type="PRINTS" id="PR00723">
    <property type="entry name" value="SUBTILISIN"/>
</dbReference>
<dbReference type="InterPro" id="IPR022398">
    <property type="entry name" value="Peptidase_S8_His-AS"/>
</dbReference>
<evidence type="ECO:0000313" key="10">
    <source>
        <dbReference type="Proteomes" id="UP000256708"/>
    </source>
</evidence>
<dbReference type="PROSITE" id="PS00137">
    <property type="entry name" value="SUBTILASE_HIS"/>
    <property type="match status" value="1"/>
</dbReference>
<evidence type="ECO:0000256" key="1">
    <source>
        <dbReference type="ARBA" id="ARBA00011073"/>
    </source>
</evidence>
<name>A0A3D8LF57_9BACT</name>
<reference evidence="10" key="1">
    <citation type="submission" date="2018-08" db="EMBL/GenBank/DDBJ databases">
        <authorList>
            <person name="Liu Z.-W."/>
            <person name="Du Z.-J."/>
        </authorList>
    </citation>
    <scope>NUCLEOTIDE SEQUENCE [LARGE SCALE GENOMIC DNA]</scope>
    <source>
        <strain evidence="10">H4X</strain>
    </source>
</reference>
<evidence type="ECO:0000256" key="4">
    <source>
        <dbReference type="ARBA" id="ARBA00022825"/>
    </source>
</evidence>
<evidence type="ECO:0000256" key="3">
    <source>
        <dbReference type="ARBA" id="ARBA00022801"/>
    </source>
</evidence>
<evidence type="ECO:0000313" key="9">
    <source>
        <dbReference type="EMBL" id="RDV15936.1"/>
    </source>
</evidence>
<protein>
    <submittedName>
        <fullName evidence="9">T9SS C-terminal target domain-containing protein</fullName>
    </submittedName>
</protein>
<dbReference type="InterPro" id="IPR036852">
    <property type="entry name" value="Peptidase_S8/S53_dom_sf"/>
</dbReference>
<dbReference type="AlphaFoldDB" id="A0A3D8LF57"/>